<name>A0A9Q0FS18_9ROSI</name>
<comment type="caution">
    <text evidence="2">The sequence shown here is derived from an EMBL/GenBank/DDBJ whole genome shotgun (WGS) entry which is preliminary data.</text>
</comment>
<feature type="compositionally biased region" description="Basic and acidic residues" evidence="1">
    <location>
        <begin position="312"/>
        <end position="322"/>
    </location>
</feature>
<dbReference type="Proteomes" id="UP001141552">
    <property type="component" value="Unassembled WGS sequence"/>
</dbReference>
<organism evidence="2 3">
    <name type="scientific">Turnera subulata</name>
    <dbReference type="NCBI Taxonomy" id="218843"/>
    <lineage>
        <taxon>Eukaryota</taxon>
        <taxon>Viridiplantae</taxon>
        <taxon>Streptophyta</taxon>
        <taxon>Embryophyta</taxon>
        <taxon>Tracheophyta</taxon>
        <taxon>Spermatophyta</taxon>
        <taxon>Magnoliopsida</taxon>
        <taxon>eudicotyledons</taxon>
        <taxon>Gunneridae</taxon>
        <taxon>Pentapetalae</taxon>
        <taxon>rosids</taxon>
        <taxon>fabids</taxon>
        <taxon>Malpighiales</taxon>
        <taxon>Passifloraceae</taxon>
        <taxon>Turnera</taxon>
    </lineage>
</organism>
<dbReference type="PANTHER" id="PTHR31286:SF99">
    <property type="entry name" value="DUF4283 DOMAIN-CONTAINING PROTEIN"/>
    <property type="match status" value="1"/>
</dbReference>
<dbReference type="InterPro" id="IPR040256">
    <property type="entry name" value="At4g02000-like"/>
</dbReference>
<feature type="region of interest" description="Disordered" evidence="1">
    <location>
        <begin position="410"/>
        <end position="486"/>
    </location>
</feature>
<dbReference type="AlphaFoldDB" id="A0A9Q0FS18"/>
<gene>
    <name evidence="2" type="ORF">Tsubulata_028955</name>
</gene>
<evidence type="ECO:0000256" key="1">
    <source>
        <dbReference type="SAM" id="MobiDB-lite"/>
    </source>
</evidence>
<feature type="region of interest" description="Disordered" evidence="1">
    <location>
        <begin position="296"/>
        <end position="336"/>
    </location>
</feature>
<dbReference type="OrthoDB" id="1096772at2759"/>
<evidence type="ECO:0000313" key="3">
    <source>
        <dbReference type="Proteomes" id="UP001141552"/>
    </source>
</evidence>
<proteinExistence type="predicted"/>
<feature type="compositionally biased region" description="Polar residues" evidence="1">
    <location>
        <begin position="410"/>
        <end position="438"/>
    </location>
</feature>
<reference evidence="2" key="2">
    <citation type="journal article" date="2023" name="Plants (Basel)">
        <title>Annotation of the Turnera subulata (Passifloraceae) Draft Genome Reveals the S-Locus Evolved after the Divergence of Turneroideae from Passifloroideae in a Stepwise Manner.</title>
        <authorList>
            <person name="Henning P.M."/>
            <person name="Roalson E.H."/>
            <person name="Mir W."/>
            <person name="McCubbin A.G."/>
            <person name="Shore J.S."/>
        </authorList>
    </citation>
    <scope>NUCLEOTIDE SEQUENCE</scope>
    <source>
        <strain evidence="2">F60SS</strain>
    </source>
</reference>
<keyword evidence="3" id="KW-1185">Reference proteome</keyword>
<dbReference type="PANTHER" id="PTHR31286">
    <property type="entry name" value="GLYCINE-RICH CELL WALL STRUCTURAL PROTEIN 1.8-LIKE"/>
    <property type="match status" value="1"/>
</dbReference>
<evidence type="ECO:0000313" key="2">
    <source>
        <dbReference type="EMBL" id="KAJ4835552.1"/>
    </source>
</evidence>
<reference evidence="2" key="1">
    <citation type="submission" date="2022-02" db="EMBL/GenBank/DDBJ databases">
        <authorList>
            <person name="Henning P.M."/>
            <person name="McCubbin A.G."/>
            <person name="Shore J.S."/>
        </authorList>
    </citation>
    <scope>NUCLEOTIDE SEQUENCE</scope>
    <source>
        <strain evidence="2">F60SS</strain>
        <tissue evidence="2">Leaves</tissue>
    </source>
</reference>
<accession>A0A9Q0FS18</accession>
<protein>
    <recommendedName>
        <fullName evidence="4">CCHC-type domain-containing protein</fullName>
    </recommendedName>
</protein>
<sequence>MIIVESYHSHIVKIFERIEADWGRLFDVILLRSLHLNGHPPTAGANPVPPHPSPPPTAVTPDVTIEMVDPARTAPLSFKDKLVAGQSSQTAGADDDFVEQPDDIVSYHTSEGPVDYLNALTNGPWIVFEHFLTVEPWKLKFDPESHKITSVIAWVQISGLTCEYYDRKLLNTICNLLGRMVRVDHNTQEAIRGRYARVALELDLTQPLQSRVFVDDKWYLISYENRPQICFFCGLVGHDMSACTSTSNALPKNHPTMAGGPTTGPGLASAPDVALAATGIRDCQPRGEWMVEAPCHRRPRSGTAPPKHGHGPNKEALPRKETSMSGSVDTGGSSGSRFDVLQDYMTVSRPSPISTNPAAVLSLKPGDKGKSIAAIANNPEAIPLIPNPGHAAKPVTIPETLKPNQLPGLTSTKPAQTPQQITTKPGLSQARNKANTTKAPLDFPTLSFSSPPVAPPTRKTAPDTTKPTIGKKLTYPKRNPKAANTP</sequence>
<dbReference type="EMBL" id="JAKUCV010004372">
    <property type="protein sequence ID" value="KAJ4835552.1"/>
    <property type="molecule type" value="Genomic_DNA"/>
</dbReference>
<evidence type="ECO:0008006" key="4">
    <source>
        <dbReference type="Google" id="ProtNLM"/>
    </source>
</evidence>